<sequence length="93" mass="9528">METQLQLVDHHDTTPVEPPKTGTTAATPGTADTAPGTSASGTSAVGSRPDWRIDDASKARGRAGIALARAALAQARLARPISSDQRVDHTTAA</sequence>
<accession>A0A6J7I3W7</accession>
<reference evidence="3" key="1">
    <citation type="submission" date="2020-05" db="EMBL/GenBank/DDBJ databases">
        <authorList>
            <person name="Chiriac C."/>
            <person name="Salcher M."/>
            <person name="Ghai R."/>
            <person name="Kavagutti S V."/>
        </authorList>
    </citation>
    <scope>NUCLEOTIDE SEQUENCE</scope>
</reference>
<feature type="compositionally biased region" description="Low complexity" evidence="1">
    <location>
        <begin position="19"/>
        <end position="47"/>
    </location>
</feature>
<evidence type="ECO:0000313" key="2">
    <source>
        <dbReference type="EMBL" id="CAB4322651.1"/>
    </source>
</evidence>
<feature type="region of interest" description="Disordered" evidence="1">
    <location>
        <begin position="1"/>
        <end position="53"/>
    </location>
</feature>
<organism evidence="3">
    <name type="scientific">freshwater metagenome</name>
    <dbReference type="NCBI Taxonomy" id="449393"/>
    <lineage>
        <taxon>unclassified sequences</taxon>
        <taxon>metagenomes</taxon>
        <taxon>ecological metagenomes</taxon>
    </lineage>
</organism>
<gene>
    <name evidence="2" type="ORF">UFOPK1392_00387</name>
    <name evidence="3" type="ORF">UFOPK3733_00343</name>
</gene>
<evidence type="ECO:0000313" key="3">
    <source>
        <dbReference type="EMBL" id="CAB4925525.1"/>
    </source>
</evidence>
<proteinExistence type="predicted"/>
<evidence type="ECO:0000256" key="1">
    <source>
        <dbReference type="SAM" id="MobiDB-lite"/>
    </source>
</evidence>
<protein>
    <submittedName>
        <fullName evidence="3">Unannotated protein</fullName>
    </submittedName>
</protein>
<dbReference type="EMBL" id="CAEMXZ010000010">
    <property type="protein sequence ID" value="CAB4322651.1"/>
    <property type="molecule type" value="Genomic_DNA"/>
</dbReference>
<name>A0A6J7I3W7_9ZZZZ</name>
<dbReference type="AlphaFoldDB" id="A0A6J7I3W7"/>
<dbReference type="EMBL" id="CAFBNC010000009">
    <property type="protein sequence ID" value="CAB4925525.1"/>
    <property type="molecule type" value="Genomic_DNA"/>
</dbReference>